<evidence type="ECO:0000256" key="1">
    <source>
        <dbReference type="ARBA" id="ARBA00001946"/>
    </source>
</evidence>
<dbReference type="SUPFAM" id="SSF88723">
    <property type="entry name" value="PIN domain-like"/>
    <property type="match status" value="1"/>
</dbReference>
<dbReference type="EMBL" id="MJGC01000044">
    <property type="protein sequence ID" value="OEJ75756.1"/>
    <property type="molecule type" value="Genomic_DNA"/>
</dbReference>
<dbReference type="STRING" id="1781255.BH720_07425"/>
<dbReference type="GO" id="GO:0004518">
    <property type="term" value="F:nuclease activity"/>
    <property type="evidence" value="ECO:0007669"/>
    <property type="project" value="UniProtKB-KW"/>
</dbReference>
<keyword evidence="3" id="KW-0540">Nuclease</keyword>
<dbReference type="GO" id="GO:0016787">
    <property type="term" value="F:hydrolase activity"/>
    <property type="evidence" value="ECO:0007669"/>
    <property type="project" value="UniProtKB-KW"/>
</dbReference>
<sequence>MKYLLDTDHISFLQRRSGTEFACLTIRMGQYSPTDFALSVVSLHEQVLGAHNFINRASTNRDMMRGYALLLEILEGFSLAPVLPFDSAAIAVFDQMRGQRVRVSTMDLRIAAIAMSRSLILLTRNISDFSKVPGLVTEDWTV</sequence>
<dbReference type="AlphaFoldDB" id="A0A1E5QM58"/>
<proteinExistence type="inferred from homology"/>
<dbReference type="OrthoDB" id="574223at2"/>
<organism evidence="8">
    <name type="scientific">Desertifilum tharense IPPAS B-1220</name>
    <dbReference type="NCBI Taxonomy" id="1781255"/>
    <lineage>
        <taxon>Bacteria</taxon>
        <taxon>Bacillati</taxon>
        <taxon>Cyanobacteriota</taxon>
        <taxon>Cyanophyceae</taxon>
        <taxon>Desertifilales</taxon>
        <taxon>Desertifilaceae</taxon>
        <taxon>Desertifilum</taxon>
    </lineage>
</organism>
<name>A0A1E5QM58_9CYAN</name>
<dbReference type="RefSeq" id="WP_069966549.1">
    <property type="nucleotide sequence ID" value="NZ_CM124774.1"/>
</dbReference>
<keyword evidence="4" id="KW-0479">Metal-binding</keyword>
<evidence type="ECO:0000256" key="2">
    <source>
        <dbReference type="ARBA" id="ARBA00022649"/>
    </source>
</evidence>
<comment type="cofactor">
    <cofactor evidence="1">
        <name>Mg(2+)</name>
        <dbReference type="ChEBI" id="CHEBI:18420"/>
    </cofactor>
</comment>
<keyword evidence="2" id="KW-1277">Toxin-antitoxin system</keyword>
<dbReference type="PANTHER" id="PTHR33653">
    <property type="entry name" value="RIBONUCLEASE VAPC2"/>
    <property type="match status" value="1"/>
</dbReference>
<evidence type="ECO:0000256" key="3">
    <source>
        <dbReference type="ARBA" id="ARBA00022722"/>
    </source>
</evidence>
<dbReference type="PANTHER" id="PTHR33653:SF1">
    <property type="entry name" value="RIBONUCLEASE VAPC2"/>
    <property type="match status" value="1"/>
</dbReference>
<comment type="similarity">
    <text evidence="7">Belongs to the PINc/VapC protein family.</text>
</comment>
<dbReference type="Gene3D" id="3.40.50.1010">
    <property type="entry name" value="5'-nuclease"/>
    <property type="match status" value="1"/>
</dbReference>
<comment type="caution">
    <text evidence="8">The sequence shown here is derived from an EMBL/GenBank/DDBJ whole genome shotgun (WGS) entry which is preliminary data.</text>
</comment>
<protein>
    <submittedName>
        <fullName evidence="8">Twitching motility protein PilT</fullName>
    </submittedName>
</protein>
<dbReference type="GO" id="GO:0046872">
    <property type="term" value="F:metal ion binding"/>
    <property type="evidence" value="ECO:0007669"/>
    <property type="project" value="UniProtKB-KW"/>
</dbReference>
<accession>A0A1E5QM58</accession>
<dbReference type="CDD" id="cd09881">
    <property type="entry name" value="PIN_VapC4-5_FitB-like"/>
    <property type="match status" value="1"/>
</dbReference>
<evidence type="ECO:0000256" key="4">
    <source>
        <dbReference type="ARBA" id="ARBA00022723"/>
    </source>
</evidence>
<evidence type="ECO:0000256" key="7">
    <source>
        <dbReference type="ARBA" id="ARBA00038093"/>
    </source>
</evidence>
<dbReference type="InterPro" id="IPR029060">
    <property type="entry name" value="PIN-like_dom_sf"/>
</dbReference>
<evidence type="ECO:0000256" key="5">
    <source>
        <dbReference type="ARBA" id="ARBA00022801"/>
    </source>
</evidence>
<evidence type="ECO:0000313" key="8">
    <source>
        <dbReference type="EMBL" id="OEJ75756.1"/>
    </source>
</evidence>
<gene>
    <name evidence="8" type="ORF">BH720_07425</name>
</gene>
<dbReference type="InterPro" id="IPR050556">
    <property type="entry name" value="Type_II_TA_system_RNase"/>
</dbReference>
<reference evidence="8" key="1">
    <citation type="submission" date="2016-09" db="EMBL/GenBank/DDBJ databases">
        <title>Draft genome of thermotolerant cyanobacterium Desertifilum sp. strain IPPAS B-1220.</title>
        <authorList>
            <person name="Sinetova M.A."/>
            <person name="Bolakhan K."/>
            <person name="Zayadan B.K."/>
            <person name="Mironov K.S."/>
            <person name="Ustinova V."/>
            <person name="Kupriyanova E.V."/>
            <person name="Sidorov R.A."/>
            <person name="Skrypnik A.N."/>
            <person name="Gogoleva N.E."/>
            <person name="Gogolev Y.V."/>
            <person name="Los D.A."/>
        </authorList>
    </citation>
    <scope>NUCLEOTIDE SEQUENCE [LARGE SCALE GENOMIC DNA]</scope>
    <source>
        <strain evidence="8">IPPAS B-1220</strain>
    </source>
</reference>
<keyword evidence="5" id="KW-0378">Hydrolase</keyword>
<keyword evidence="6" id="KW-0460">Magnesium</keyword>
<evidence type="ECO:0000256" key="6">
    <source>
        <dbReference type="ARBA" id="ARBA00022842"/>
    </source>
</evidence>